<dbReference type="AlphaFoldDB" id="A0A023D4M3"/>
<comment type="caution">
    <text evidence="2">The sequence shown here is derived from an EMBL/GenBank/DDBJ whole genome shotgun (WGS) entry which is preliminary data.</text>
</comment>
<keyword evidence="2" id="KW-0808">Transferase</keyword>
<dbReference type="InterPro" id="IPR001173">
    <property type="entry name" value="Glyco_trans_2-like"/>
</dbReference>
<proteinExistence type="predicted"/>
<keyword evidence="3" id="KW-1185">Reference proteome</keyword>
<dbReference type="EMBL" id="BAND01000047">
    <property type="protein sequence ID" value="GAJ29092.1"/>
    <property type="molecule type" value="Genomic_DNA"/>
</dbReference>
<reference evidence="2 3" key="2">
    <citation type="journal article" date="2014" name="FEMS Microbiol. Lett.">
        <title>Draft genomic DNA sequence of the facultatively methylotrophic bacterium Acidomonas methanolica type strain MB58.</title>
        <authorList>
            <person name="Higashiura N."/>
            <person name="Hadano H."/>
            <person name="Hirakawa H."/>
            <person name="Matsutani M."/>
            <person name="Takabe S."/>
            <person name="Matsushita K."/>
            <person name="Azuma Y."/>
        </authorList>
    </citation>
    <scope>NUCLEOTIDE SEQUENCE [LARGE SCALE GENOMIC DNA]</scope>
    <source>
        <strain evidence="2 3">MB58</strain>
    </source>
</reference>
<evidence type="ECO:0000259" key="1">
    <source>
        <dbReference type="Pfam" id="PF00535"/>
    </source>
</evidence>
<dbReference type="Pfam" id="PF00535">
    <property type="entry name" value="Glycos_transf_2"/>
    <property type="match status" value="1"/>
</dbReference>
<dbReference type="GO" id="GO:0016740">
    <property type="term" value="F:transferase activity"/>
    <property type="evidence" value="ECO:0007669"/>
    <property type="project" value="UniProtKB-KW"/>
</dbReference>
<sequence length="319" mass="34613">MGWVPRMVGGSAGVVTTPVAVLLSVHNGEAYLNAQLDSILAQTYRDWVVYWRDDGSEDASRAIMLSFQTYRGQGRCVEVSEPVGCLGVAASYGVLLEAVPPERVIAFADQDDVWFPEKLGWGLAALGEEETPALYCARQVLTDSALTPKGRSAPVRRPPVFAAALTQNIATGHTVMLNPPAAALLRGFAPPPGVLHDWWAYLVVSAAGGRVIADPRCVSFYRQHGRNTVGARSWWSRAVAAVRRGPRAFMAVFAANLARLAERPEQLSPEAARLIGALLRALPRGAAARFGALWRWRGLVRQTRAETALFRLWFVLAGG</sequence>
<gene>
    <name evidence="2" type="ORF">Amme_047_006</name>
</gene>
<dbReference type="InterPro" id="IPR050834">
    <property type="entry name" value="Glycosyltransf_2"/>
</dbReference>
<accession>A0A023D4M3</accession>
<dbReference type="Proteomes" id="UP000019760">
    <property type="component" value="Unassembled WGS sequence"/>
</dbReference>
<name>A0A023D4M3_ACIMT</name>
<feature type="domain" description="Glycosyltransferase 2-like" evidence="1">
    <location>
        <begin position="21"/>
        <end position="143"/>
    </location>
</feature>
<organism evidence="2 3">
    <name type="scientific">Acidomonas methanolica NBRC 104435</name>
    <dbReference type="NCBI Taxonomy" id="1231351"/>
    <lineage>
        <taxon>Bacteria</taxon>
        <taxon>Pseudomonadati</taxon>
        <taxon>Pseudomonadota</taxon>
        <taxon>Alphaproteobacteria</taxon>
        <taxon>Acetobacterales</taxon>
        <taxon>Acetobacteraceae</taxon>
        <taxon>Acidomonas</taxon>
    </lineage>
</organism>
<evidence type="ECO:0000313" key="2">
    <source>
        <dbReference type="EMBL" id="GAJ29092.1"/>
    </source>
</evidence>
<reference evidence="3" key="1">
    <citation type="journal article" date="2014" name="FEMS Microbiol. Lett.">
        <title>Draft Genomic DNA Sequence of the Facultatively Methylotrophic Bacterium Acidomonas methanolica type strain MB58.</title>
        <authorList>
            <person name="Higashiura N."/>
            <person name="Hadano H."/>
            <person name="Hirakawa H."/>
            <person name="Matsutani M."/>
            <person name="Takabe S."/>
            <person name="Matsushita K."/>
            <person name="Azuma Y."/>
        </authorList>
    </citation>
    <scope>NUCLEOTIDE SEQUENCE [LARGE SCALE GENOMIC DNA]</scope>
    <source>
        <strain evidence="3">MB58</strain>
    </source>
</reference>
<dbReference type="SUPFAM" id="SSF53448">
    <property type="entry name" value="Nucleotide-diphospho-sugar transferases"/>
    <property type="match status" value="1"/>
</dbReference>
<dbReference type="Gene3D" id="3.90.550.10">
    <property type="entry name" value="Spore Coat Polysaccharide Biosynthesis Protein SpsA, Chain A"/>
    <property type="match status" value="1"/>
</dbReference>
<dbReference type="PANTHER" id="PTHR43685:SF2">
    <property type="entry name" value="GLYCOSYLTRANSFERASE 2-LIKE DOMAIN-CONTAINING PROTEIN"/>
    <property type="match status" value="1"/>
</dbReference>
<protein>
    <submittedName>
        <fullName evidence="2">Glycosyl transferase</fullName>
    </submittedName>
</protein>
<evidence type="ECO:0000313" key="3">
    <source>
        <dbReference type="Proteomes" id="UP000019760"/>
    </source>
</evidence>
<dbReference type="InterPro" id="IPR029044">
    <property type="entry name" value="Nucleotide-diphossugar_trans"/>
</dbReference>
<dbReference type="PANTHER" id="PTHR43685">
    <property type="entry name" value="GLYCOSYLTRANSFERASE"/>
    <property type="match status" value="1"/>
</dbReference>